<evidence type="ECO:0000256" key="8">
    <source>
        <dbReference type="ARBA" id="ARBA00022989"/>
    </source>
</evidence>
<organism evidence="13 14">
    <name type="scientific">Vandammella animalimorsus</name>
    <dbReference type="NCBI Taxonomy" id="2029117"/>
    <lineage>
        <taxon>Bacteria</taxon>
        <taxon>Pseudomonadati</taxon>
        <taxon>Pseudomonadota</taxon>
        <taxon>Betaproteobacteria</taxon>
        <taxon>Burkholderiales</taxon>
        <taxon>Comamonadaceae</taxon>
        <taxon>Vandammella</taxon>
    </lineage>
</organism>
<keyword evidence="5" id="KW-0762">Sugar transport</keyword>
<keyword evidence="7" id="KW-0972">Capsule biogenesis/degradation</keyword>
<evidence type="ECO:0000256" key="2">
    <source>
        <dbReference type="ARBA" id="ARBA00007783"/>
    </source>
</evidence>
<comment type="subcellular location">
    <subcellularLocation>
        <location evidence="11">Cell inner membrane</location>
        <topology evidence="11">Multi-pass membrane protein</topology>
    </subcellularLocation>
    <subcellularLocation>
        <location evidence="1">Cell membrane</location>
        <topology evidence="1">Multi-pass membrane protein</topology>
    </subcellularLocation>
</comment>
<evidence type="ECO:0000256" key="1">
    <source>
        <dbReference type="ARBA" id="ARBA00004651"/>
    </source>
</evidence>
<keyword evidence="9" id="KW-0625">Polysaccharide transport</keyword>
<proteinExistence type="inferred from homology"/>
<evidence type="ECO:0000313" key="13">
    <source>
        <dbReference type="EMBL" id="PAT39470.1"/>
    </source>
</evidence>
<name>A0A2A2ALM3_9BURK</name>
<dbReference type="GO" id="GO:0015774">
    <property type="term" value="P:polysaccharide transport"/>
    <property type="evidence" value="ECO:0007669"/>
    <property type="project" value="UniProtKB-KW"/>
</dbReference>
<feature type="transmembrane region" description="Helical" evidence="11">
    <location>
        <begin position="41"/>
        <end position="65"/>
    </location>
</feature>
<keyword evidence="4 11" id="KW-1003">Cell membrane</keyword>
<dbReference type="EMBL" id="NSJD01000017">
    <property type="protein sequence ID" value="PAT39470.1"/>
    <property type="molecule type" value="Genomic_DNA"/>
</dbReference>
<evidence type="ECO:0000259" key="12">
    <source>
        <dbReference type="PROSITE" id="PS51012"/>
    </source>
</evidence>
<evidence type="ECO:0000256" key="5">
    <source>
        <dbReference type="ARBA" id="ARBA00022597"/>
    </source>
</evidence>
<accession>A0A2A2ALM3</accession>
<dbReference type="Proteomes" id="UP000218644">
    <property type="component" value="Unassembled WGS sequence"/>
</dbReference>
<protein>
    <recommendedName>
        <fullName evidence="11">Transport permease protein</fullName>
    </recommendedName>
</protein>
<comment type="similarity">
    <text evidence="2 11">Belongs to the ABC-2 integral membrane protein family.</text>
</comment>
<evidence type="ECO:0000256" key="3">
    <source>
        <dbReference type="ARBA" id="ARBA00022448"/>
    </source>
</evidence>
<comment type="caution">
    <text evidence="13">The sequence shown here is derived from an EMBL/GenBank/DDBJ whole genome shotgun (WGS) entry which is preliminary data.</text>
</comment>
<evidence type="ECO:0000256" key="10">
    <source>
        <dbReference type="ARBA" id="ARBA00023136"/>
    </source>
</evidence>
<evidence type="ECO:0000256" key="6">
    <source>
        <dbReference type="ARBA" id="ARBA00022692"/>
    </source>
</evidence>
<feature type="domain" description="ABC transmembrane type-2" evidence="12">
    <location>
        <begin position="39"/>
        <end position="264"/>
    </location>
</feature>
<keyword evidence="3 11" id="KW-0813">Transport</keyword>
<dbReference type="InterPro" id="IPR000412">
    <property type="entry name" value="ABC_2_transport"/>
</dbReference>
<gene>
    <name evidence="13" type="ORF">CK623_10170</name>
</gene>
<dbReference type="PANTHER" id="PTHR30413">
    <property type="entry name" value="INNER MEMBRANE TRANSPORT PERMEASE"/>
    <property type="match status" value="1"/>
</dbReference>
<dbReference type="PANTHER" id="PTHR30413:SF10">
    <property type="entry name" value="CAPSULE POLYSACCHARIDE EXPORT INNER-MEMBRANE PROTEIN CTRC"/>
    <property type="match status" value="1"/>
</dbReference>
<keyword evidence="10 11" id="KW-0472">Membrane</keyword>
<evidence type="ECO:0000313" key="14">
    <source>
        <dbReference type="Proteomes" id="UP000218644"/>
    </source>
</evidence>
<evidence type="ECO:0000256" key="4">
    <source>
        <dbReference type="ARBA" id="ARBA00022475"/>
    </source>
</evidence>
<dbReference type="RefSeq" id="WP_095557377.1">
    <property type="nucleotide sequence ID" value="NZ_NSJD01000017.1"/>
</dbReference>
<evidence type="ECO:0000256" key="9">
    <source>
        <dbReference type="ARBA" id="ARBA00023047"/>
    </source>
</evidence>
<dbReference type="AlphaFoldDB" id="A0A2A2ALM3"/>
<feature type="transmembrane region" description="Helical" evidence="11">
    <location>
        <begin position="116"/>
        <end position="141"/>
    </location>
</feature>
<feature type="transmembrane region" description="Helical" evidence="11">
    <location>
        <begin position="187"/>
        <end position="205"/>
    </location>
</feature>
<reference evidence="13 14" key="1">
    <citation type="submission" date="2017-08" db="EMBL/GenBank/DDBJ databases">
        <title>WGS of Clinical strains of the CDC Group NO-1 linked to zoonotic infections in humans.</title>
        <authorList>
            <person name="Bernier A.-M."/>
            <person name="Bernard K."/>
        </authorList>
    </citation>
    <scope>NUCLEOTIDE SEQUENCE [LARGE SCALE GENOMIC DNA]</scope>
    <source>
        <strain evidence="13 14">NML79-0751</strain>
    </source>
</reference>
<dbReference type="InterPro" id="IPR047817">
    <property type="entry name" value="ABC2_TM_bact-type"/>
</dbReference>
<dbReference type="GO" id="GO:0140359">
    <property type="term" value="F:ABC-type transporter activity"/>
    <property type="evidence" value="ECO:0007669"/>
    <property type="project" value="InterPro"/>
</dbReference>
<dbReference type="GO" id="GO:0015920">
    <property type="term" value="P:lipopolysaccharide transport"/>
    <property type="evidence" value="ECO:0007669"/>
    <property type="project" value="TreeGrafter"/>
</dbReference>
<dbReference type="InterPro" id="IPR013525">
    <property type="entry name" value="ABC2_TM"/>
</dbReference>
<dbReference type="Pfam" id="PF01061">
    <property type="entry name" value="ABC2_membrane"/>
    <property type="match status" value="1"/>
</dbReference>
<evidence type="ECO:0000256" key="7">
    <source>
        <dbReference type="ARBA" id="ARBA00022903"/>
    </source>
</evidence>
<dbReference type="PROSITE" id="PS51012">
    <property type="entry name" value="ABC_TM2"/>
    <property type="match status" value="1"/>
</dbReference>
<feature type="transmembrane region" description="Helical" evidence="11">
    <location>
        <begin position="240"/>
        <end position="261"/>
    </location>
</feature>
<feature type="transmembrane region" description="Helical" evidence="11">
    <location>
        <begin position="153"/>
        <end position="175"/>
    </location>
</feature>
<dbReference type="PRINTS" id="PR00164">
    <property type="entry name" value="ABC2TRNSPORT"/>
</dbReference>
<feature type="transmembrane region" description="Helical" evidence="11">
    <location>
        <begin position="77"/>
        <end position="96"/>
    </location>
</feature>
<evidence type="ECO:0000256" key="11">
    <source>
        <dbReference type="RuleBase" id="RU361157"/>
    </source>
</evidence>
<dbReference type="GO" id="GO:0043190">
    <property type="term" value="C:ATP-binding cassette (ABC) transporter complex"/>
    <property type="evidence" value="ECO:0007669"/>
    <property type="project" value="InterPro"/>
</dbReference>
<keyword evidence="6 11" id="KW-0812">Transmembrane</keyword>
<sequence>MRNFSISPLEMFSSLWRNRELIAASTKREVLGRYRGSVMGLLWLFFNPLFMLAVYTFVFSVVFKARWNLDSDSKTEFALALFAGLIVFNLFGESIIRAPSLVLNNPNYVKKVVFPLEILPVVTLFTALFHGFISLCVWLLGYSLLLGIPHPTVLYLPLIIFPYLLFILGLSWLLASLGVFLRDVSQFIGTIVIVLMYMTPVFYPVTALPEKFRQWLYFSPITPVIEQARDVLYWGKQPDFFLLGIYTLASAVVAWLGFAWFQKTRKGFADVL</sequence>
<keyword evidence="8 11" id="KW-1133">Transmembrane helix</keyword>